<name>A0ABX7N6V3_9BACT</name>
<sequence length="127" mass="13690">MAGEARQAERRDVHQSVISALYHLLKGASAAERFIQEAEAAGDPELAQFFRDWSEEQRHLAERAKNLLGTRLAAMGTPVGARRRSGKAAAERSFANMGVKSGGSPSDDGVDERSKESFPASDAPATY</sequence>
<protein>
    <submittedName>
        <fullName evidence="2">Uncharacterized protein</fullName>
    </submittedName>
</protein>
<proteinExistence type="predicted"/>
<dbReference type="EMBL" id="CP071091">
    <property type="protein sequence ID" value="QSQ14465.1"/>
    <property type="molecule type" value="Genomic_DNA"/>
</dbReference>
<gene>
    <name evidence="2" type="ORF">JY572_40270</name>
</gene>
<feature type="region of interest" description="Disordered" evidence="1">
    <location>
        <begin position="78"/>
        <end position="127"/>
    </location>
</feature>
<evidence type="ECO:0000256" key="1">
    <source>
        <dbReference type="SAM" id="MobiDB-lite"/>
    </source>
</evidence>
<dbReference type="Proteomes" id="UP000663090">
    <property type="component" value="Chromosome"/>
</dbReference>
<organism evidence="2 3">
    <name type="scientific">Myxococcus landrumensis</name>
    <dbReference type="NCBI Taxonomy" id="2813577"/>
    <lineage>
        <taxon>Bacteria</taxon>
        <taxon>Pseudomonadati</taxon>
        <taxon>Myxococcota</taxon>
        <taxon>Myxococcia</taxon>
        <taxon>Myxococcales</taxon>
        <taxon>Cystobacterineae</taxon>
        <taxon>Myxococcaceae</taxon>
        <taxon>Myxococcus</taxon>
    </lineage>
</organism>
<evidence type="ECO:0000313" key="2">
    <source>
        <dbReference type="EMBL" id="QSQ14465.1"/>
    </source>
</evidence>
<dbReference type="InterPro" id="IPR009078">
    <property type="entry name" value="Ferritin-like_SF"/>
</dbReference>
<keyword evidence="3" id="KW-1185">Reference proteome</keyword>
<dbReference type="SUPFAM" id="SSF47240">
    <property type="entry name" value="Ferritin-like"/>
    <property type="match status" value="1"/>
</dbReference>
<dbReference type="RefSeq" id="WP_206716242.1">
    <property type="nucleotide sequence ID" value="NZ_CP071091.1"/>
</dbReference>
<accession>A0ABX7N6V3</accession>
<reference evidence="2 3" key="1">
    <citation type="submission" date="2021-02" db="EMBL/GenBank/DDBJ databases">
        <title>De Novo genome assembly of isolated myxobacteria.</title>
        <authorList>
            <person name="Stevens D.C."/>
        </authorList>
    </citation>
    <scope>NUCLEOTIDE SEQUENCE [LARGE SCALE GENOMIC DNA]</scope>
    <source>
        <strain evidence="2 3">SCHIC003</strain>
    </source>
</reference>
<evidence type="ECO:0000313" key="3">
    <source>
        <dbReference type="Proteomes" id="UP000663090"/>
    </source>
</evidence>